<dbReference type="Pfam" id="PF01657">
    <property type="entry name" value="Stress-antifung"/>
    <property type="match status" value="2"/>
</dbReference>
<keyword evidence="1" id="KW-0732">Signal</keyword>
<evidence type="ECO:0000256" key="3">
    <source>
        <dbReference type="SAM" id="Phobius"/>
    </source>
</evidence>
<feature type="domain" description="Gnk2-homologous" evidence="4">
    <location>
        <begin position="40"/>
        <end position="146"/>
    </location>
</feature>
<keyword evidence="3" id="KW-0812">Transmembrane</keyword>
<dbReference type="PROSITE" id="PS51473">
    <property type="entry name" value="GNK2"/>
    <property type="match status" value="2"/>
</dbReference>
<dbReference type="AlphaFoldDB" id="A0AAV5CBF4"/>
<evidence type="ECO:0000313" key="6">
    <source>
        <dbReference type="Proteomes" id="UP001054889"/>
    </source>
</evidence>
<keyword evidence="2" id="KW-0677">Repeat</keyword>
<evidence type="ECO:0000313" key="5">
    <source>
        <dbReference type="EMBL" id="GJM95406.1"/>
    </source>
</evidence>
<accession>A0AAV5CBF4</accession>
<dbReference type="Proteomes" id="UP001054889">
    <property type="component" value="Unassembled WGS sequence"/>
</dbReference>
<keyword evidence="6" id="KW-1185">Reference proteome</keyword>
<evidence type="ECO:0000256" key="2">
    <source>
        <dbReference type="ARBA" id="ARBA00022737"/>
    </source>
</evidence>
<dbReference type="FunFam" id="3.30.430.20:FF:000004">
    <property type="entry name" value="Receptor-like serine-threonine protein kinase"/>
    <property type="match status" value="1"/>
</dbReference>
<comment type="caution">
    <text evidence="5">The sequence shown here is derived from an EMBL/GenBank/DDBJ whole genome shotgun (WGS) entry which is preliminary data.</text>
</comment>
<protein>
    <recommendedName>
        <fullName evidence="4">Gnk2-homologous domain-containing protein</fullName>
    </recommendedName>
</protein>
<dbReference type="PANTHER" id="PTHR32099:SF42">
    <property type="entry name" value="CYSTEINE-RICH RECEPTOR-LIKE PROTEIN KINASE 9-RELATED"/>
    <property type="match status" value="1"/>
</dbReference>
<dbReference type="EMBL" id="BQKI01000005">
    <property type="protein sequence ID" value="GJM95406.1"/>
    <property type="molecule type" value="Genomic_DNA"/>
</dbReference>
<dbReference type="FunFam" id="3.30.430.20:FF:000006">
    <property type="entry name" value="Receptor-like serine-threonine protein kinase"/>
    <property type="match status" value="1"/>
</dbReference>
<reference evidence="5" key="1">
    <citation type="journal article" date="2018" name="DNA Res.">
        <title>Multiple hybrid de novo genome assembly of finger millet, an orphan allotetraploid crop.</title>
        <authorList>
            <person name="Hatakeyama M."/>
            <person name="Aluri S."/>
            <person name="Balachadran M.T."/>
            <person name="Sivarajan S.R."/>
            <person name="Patrignani A."/>
            <person name="Gruter S."/>
            <person name="Poveda L."/>
            <person name="Shimizu-Inatsugi R."/>
            <person name="Baeten J."/>
            <person name="Francoijs K.J."/>
            <person name="Nataraja K.N."/>
            <person name="Reddy Y.A.N."/>
            <person name="Phadnis S."/>
            <person name="Ravikumar R.L."/>
            <person name="Schlapbach R."/>
            <person name="Sreeman S.M."/>
            <person name="Shimizu K.K."/>
        </authorList>
    </citation>
    <scope>NUCLEOTIDE SEQUENCE</scope>
</reference>
<dbReference type="InterPro" id="IPR002902">
    <property type="entry name" value="GNK2"/>
</dbReference>
<feature type="transmembrane region" description="Helical" evidence="3">
    <location>
        <begin position="297"/>
        <end position="319"/>
    </location>
</feature>
<sequence>MALTIPRHLTPPYLLTPVAVTILGLALILHVHLATAQTTPLPWLVCNTTVNYTEKSAYQANLHRLATTLPSNASSSPALFAVDAAGTVVPDTVYALALCRGDTNDTSACSSCVTNAFRNARRLCALNKGATLYADACILRYADWDFLTNTTSDDDNSQPYVASSHRNVSAAKAAAFDAASARLINATAELAAADPVKRFGTGEESFDETYYPVIYSLAQCTPDMSAADCRACLGDMIRAVTPKYFAGKEGGRAFGVRCNFRFQTFPFFHGNPMLQILQAPPMPPANMNPLGTSEGRALAIAVPTVVLTLALACFCFSSMRIERRKGSIMPSSGETGHTTQAS</sequence>
<keyword evidence="3" id="KW-0472">Membrane</keyword>
<dbReference type="PANTHER" id="PTHR32099">
    <property type="entry name" value="CYSTEINE-RICH REPEAT SECRETORY PROTEIN"/>
    <property type="match status" value="1"/>
</dbReference>
<dbReference type="InterPro" id="IPR038408">
    <property type="entry name" value="GNK2_sf"/>
</dbReference>
<evidence type="ECO:0000256" key="1">
    <source>
        <dbReference type="ARBA" id="ARBA00022729"/>
    </source>
</evidence>
<gene>
    <name evidence="5" type="primary">ga12139</name>
    <name evidence="5" type="ORF">PR202_ga12139</name>
</gene>
<evidence type="ECO:0000259" key="4">
    <source>
        <dbReference type="PROSITE" id="PS51473"/>
    </source>
</evidence>
<dbReference type="Gene3D" id="3.30.430.20">
    <property type="entry name" value="Gnk2 domain, C-X8-C-X2-C motif"/>
    <property type="match status" value="2"/>
</dbReference>
<organism evidence="5 6">
    <name type="scientific">Eleusine coracana subsp. coracana</name>
    <dbReference type="NCBI Taxonomy" id="191504"/>
    <lineage>
        <taxon>Eukaryota</taxon>
        <taxon>Viridiplantae</taxon>
        <taxon>Streptophyta</taxon>
        <taxon>Embryophyta</taxon>
        <taxon>Tracheophyta</taxon>
        <taxon>Spermatophyta</taxon>
        <taxon>Magnoliopsida</taxon>
        <taxon>Liliopsida</taxon>
        <taxon>Poales</taxon>
        <taxon>Poaceae</taxon>
        <taxon>PACMAD clade</taxon>
        <taxon>Chloridoideae</taxon>
        <taxon>Cynodonteae</taxon>
        <taxon>Eleusininae</taxon>
        <taxon>Eleusine</taxon>
    </lineage>
</organism>
<reference evidence="5" key="2">
    <citation type="submission" date="2021-12" db="EMBL/GenBank/DDBJ databases">
        <title>Resequencing data analysis of finger millet.</title>
        <authorList>
            <person name="Hatakeyama M."/>
            <person name="Aluri S."/>
            <person name="Balachadran M.T."/>
            <person name="Sivarajan S.R."/>
            <person name="Poveda L."/>
            <person name="Shimizu-Inatsugi R."/>
            <person name="Schlapbach R."/>
            <person name="Sreeman S.M."/>
            <person name="Shimizu K.K."/>
        </authorList>
    </citation>
    <scope>NUCLEOTIDE SEQUENCE</scope>
</reference>
<dbReference type="CDD" id="cd23509">
    <property type="entry name" value="Gnk2-like"/>
    <property type="match status" value="2"/>
</dbReference>
<feature type="domain" description="Gnk2-homologous" evidence="4">
    <location>
        <begin position="156"/>
        <end position="267"/>
    </location>
</feature>
<proteinExistence type="predicted"/>
<keyword evidence="3" id="KW-1133">Transmembrane helix</keyword>
<name>A0AAV5CBF4_ELECO</name>